<dbReference type="CDD" id="cd00995">
    <property type="entry name" value="PBP2_NikA_DppA_OppA_like"/>
    <property type="match status" value="1"/>
</dbReference>
<dbReference type="Gene3D" id="3.10.105.10">
    <property type="entry name" value="Dipeptide-binding Protein, Domain 3"/>
    <property type="match status" value="1"/>
</dbReference>
<dbReference type="SUPFAM" id="SSF53850">
    <property type="entry name" value="Periplasmic binding protein-like II"/>
    <property type="match status" value="1"/>
</dbReference>
<sequence>MSINRRQFFKTSLLSFSSMSLAGLVGCQTQSKNREILVGITSRPRMLDPRKATDALSSRVNRLLYRQLIDFNEKFEAIPDLATWQQLSDTRYVFTINEQSVFHSGEPLTSADVVATYNSILDPKLGSAHRGSLKGIKTVKALNDSQVEFVLDKADALFVGRLVIGILPKSLIEKQHPFHEKPVGSGPCEFVSLSEQKLVIQRQSDQINLVFIPVKDATVRVLKLKKGELDIIQNDLSPELVQYCQKQPELKVSWSSGTNFGYIGFNFEDSLLAQPALREAIAHGIDRQSIIDAMFSGHARIAGGLLVPEHWCGVTDMPGYEFNPKKAKALLKSLDFTKLPPGLVTYNEQNEPIIELSYKTSNDPTRIRLATIYQSQLKKVGIHLNVQSYDWGTFYSDIKKGRFQLYSLAWVGVKSPDIFQYVFDSSAIPPSGANRGRYRDQVADKLIRLAGNTQDLSKQAELYKDLQRHLQATLAAMPLWYEDQYAVSRKEVTGYKLYADGRLDGLLDCVKNSY</sequence>
<feature type="domain" description="Solute-binding protein family 5" evidence="5">
    <location>
        <begin position="78"/>
        <end position="422"/>
    </location>
</feature>
<comment type="similarity">
    <text evidence="1">Belongs to the bacterial solute-binding protein 5 family.</text>
</comment>
<feature type="signal peptide" evidence="4">
    <location>
        <begin position="1"/>
        <end position="22"/>
    </location>
</feature>
<dbReference type="Pfam" id="PF00496">
    <property type="entry name" value="SBP_bac_5"/>
    <property type="match status" value="1"/>
</dbReference>
<evidence type="ECO:0000259" key="5">
    <source>
        <dbReference type="Pfam" id="PF00496"/>
    </source>
</evidence>
<dbReference type="Gene3D" id="3.40.190.10">
    <property type="entry name" value="Periplasmic binding protein-like II"/>
    <property type="match status" value="1"/>
</dbReference>
<keyword evidence="3 4" id="KW-0732">Signal</keyword>
<keyword evidence="2" id="KW-0813">Transport</keyword>
<name>A0ABY8C6R7_9GAMM</name>
<evidence type="ECO:0000256" key="1">
    <source>
        <dbReference type="ARBA" id="ARBA00005695"/>
    </source>
</evidence>
<protein>
    <submittedName>
        <fullName evidence="6">ABC transporter substrate-binding protein</fullName>
    </submittedName>
</protein>
<dbReference type="InterPro" id="IPR039424">
    <property type="entry name" value="SBP_5"/>
</dbReference>
<feature type="chain" id="PRO_5046880816" evidence="4">
    <location>
        <begin position="23"/>
        <end position="514"/>
    </location>
</feature>
<dbReference type="PIRSF" id="PIRSF002741">
    <property type="entry name" value="MppA"/>
    <property type="match status" value="1"/>
</dbReference>
<keyword evidence="7" id="KW-1185">Reference proteome</keyword>
<dbReference type="RefSeq" id="WP_275593852.1">
    <property type="nucleotide sequence ID" value="NZ_CP102381.1"/>
</dbReference>
<gene>
    <name evidence="6" type="ORF">NR989_06145</name>
</gene>
<evidence type="ECO:0000256" key="2">
    <source>
        <dbReference type="ARBA" id="ARBA00022448"/>
    </source>
</evidence>
<organism evidence="6 7">
    <name type="scientific">Thiomicrorhabdus lithotrophica</name>
    <dbReference type="NCBI Taxonomy" id="2949997"/>
    <lineage>
        <taxon>Bacteria</taxon>
        <taxon>Pseudomonadati</taxon>
        <taxon>Pseudomonadota</taxon>
        <taxon>Gammaproteobacteria</taxon>
        <taxon>Thiotrichales</taxon>
        <taxon>Piscirickettsiaceae</taxon>
        <taxon>Thiomicrorhabdus</taxon>
    </lineage>
</organism>
<dbReference type="InterPro" id="IPR030678">
    <property type="entry name" value="Peptide/Ni-bd"/>
</dbReference>
<dbReference type="PROSITE" id="PS51257">
    <property type="entry name" value="PROKAR_LIPOPROTEIN"/>
    <property type="match status" value="1"/>
</dbReference>
<proteinExistence type="inferred from homology"/>
<dbReference type="Proteomes" id="UP001222275">
    <property type="component" value="Chromosome"/>
</dbReference>
<evidence type="ECO:0000313" key="7">
    <source>
        <dbReference type="Proteomes" id="UP001222275"/>
    </source>
</evidence>
<reference evidence="6 7" key="1">
    <citation type="submission" date="2022-06" db="EMBL/GenBank/DDBJ databases">
        <title>Thiomicrohabdus sp. nov, an obligately chemolithoautotrophic, sulfur-oxidizing bacterium isolated from beach of Guanyin Mountain. Amoy.</title>
        <authorList>
            <person name="Zhu H."/>
        </authorList>
    </citation>
    <scope>NUCLEOTIDE SEQUENCE [LARGE SCALE GENOMIC DNA]</scope>
    <source>
        <strain evidence="6 7">XGS-01</strain>
    </source>
</reference>
<dbReference type="PANTHER" id="PTHR30290:SF9">
    <property type="entry name" value="OLIGOPEPTIDE-BINDING PROTEIN APPA"/>
    <property type="match status" value="1"/>
</dbReference>
<evidence type="ECO:0000313" key="6">
    <source>
        <dbReference type="EMBL" id="WEJ61594.1"/>
    </source>
</evidence>
<evidence type="ECO:0000256" key="3">
    <source>
        <dbReference type="ARBA" id="ARBA00022729"/>
    </source>
</evidence>
<accession>A0ABY8C6R7</accession>
<dbReference type="InterPro" id="IPR000914">
    <property type="entry name" value="SBP_5_dom"/>
</dbReference>
<evidence type="ECO:0000256" key="4">
    <source>
        <dbReference type="SAM" id="SignalP"/>
    </source>
</evidence>
<dbReference type="Gene3D" id="3.90.76.10">
    <property type="entry name" value="Dipeptide-binding Protein, Domain 1"/>
    <property type="match status" value="1"/>
</dbReference>
<dbReference type="PANTHER" id="PTHR30290">
    <property type="entry name" value="PERIPLASMIC BINDING COMPONENT OF ABC TRANSPORTER"/>
    <property type="match status" value="1"/>
</dbReference>
<dbReference type="EMBL" id="CP102381">
    <property type="protein sequence ID" value="WEJ61594.1"/>
    <property type="molecule type" value="Genomic_DNA"/>
</dbReference>